<keyword evidence="3" id="KW-1185">Reference proteome</keyword>
<evidence type="ECO:0000256" key="1">
    <source>
        <dbReference type="SAM" id="MobiDB-lite"/>
    </source>
</evidence>
<proteinExistence type="predicted"/>
<protein>
    <recommendedName>
        <fullName evidence="4">GcrA cell cycle regulator</fullName>
    </recommendedName>
</protein>
<sequence length="113" mass="13036">MKPAFQRWTRRECAELERLWRSNVSANTIGKSLDRSRSSVLGKLSRMGLLCIERDRRKSRDQQIVARYIDGETARDLSAVFRLHPAYITQLARDHGYNRGAGRPRHISKRAAA</sequence>
<accession>A0A845AYK9</accession>
<dbReference type="Gene3D" id="1.10.10.60">
    <property type="entry name" value="Homeodomain-like"/>
    <property type="match status" value="1"/>
</dbReference>
<dbReference type="OrthoDB" id="7740737at2"/>
<gene>
    <name evidence="2" type="ORF">GRI65_00675</name>
</gene>
<name>A0A845AYK9_9SPHN</name>
<dbReference type="EMBL" id="WTYL01000001">
    <property type="protein sequence ID" value="MXP42964.1"/>
    <property type="molecule type" value="Genomic_DNA"/>
</dbReference>
<evidence type="ECO:0000313" key="2">
    <source>
        <dbReference type="EMBL" id="MXP42964.1"/>
    </source>
</evidence>
<reference evidence="2 3" key="1">
    <citation type="submission" date="2019-12" db="EMBL/GenBank/DDBJ databases">
        <title>Genomic-based taxomic classification of the family Erythrobacteraceae.</title>
        <authorList>
            <person name="Xu L."/>
        </authorList>
    </citation>
    <scope>NUCLEOTIDE SEQUENCE [LARGE SCALE GENOMIC DNA]</scope>
    <source>
        <strain evidence="2 3">KCTC 42453</strain>
    </source>
</reference>
<comment type="caution">
    <text evidence="2">The sequence shown here is derived from an EMBL/GenBank/DDBJ whole genome shotgun (WGS) entry which is preliminary data.</text>
</comment>
<dbReference type="RefSeq" id="WP_160754618.1">
    <property type="nucleotide sequence ID" value="NZ_WTYL01000001.1"/>
</dbReference>
<evidence type="ECO:0008006" key="4">
    <source>
        <dbReference type="Google" id="ProtNLM"/>
    </source>
</evidence>
<feature type="region of interest" description="Disordered" evidence="1">
    <location>
        <begin position="94"/>
        <end position="113"/>
    </location>
</feature>
<organism evidence="2 3">
    <name type="scientific">Allopontixanthobacter sediminis</name>
    <dbReference type="NCBI Taxonomy" id="1689985"/>
    <lineage>
        <taxon>Bacteria</taxon>
        <taxon>Pseudomonadati</taxon>
        <taxon>Pseudomonadota</taxon>
        <taxon>Alphaproteobacteria</taxon>
        <taxon>Sphingomonadales</taxon>
        <taxon>Erythrobacteraceae</taxon>
        <taxon>Allopontixanthobacter</taxon>
    </lineage>
</organism>
<evidence type="ECO:0000313" key="3">
    <source>
        <dbReference type="Proteomes" id="UP000431922"/>
    </source>
</evidence>
<dbReference type="InterPro" id="IPR011681">
    <property type="entry name" value="GcrA"/>
</dbReference>
<feature type="compositionally biased region" description="Basic residues" evidence="1">
    <location>
        <begin position="102"/>
        <end position="113"/>
    </location>
</feature>
<dbReference type="Proteomes" id="UP000431922">
    <property type="component" value="Unassembled WGS sequence"/>
</dbReference>
<dbReference type="AlphaFoldDB" id="A0A845AYK9"/>
<dbReference type="Pfam" id="PF07750">
    <property type="entry name" value="GcrA"/>
    <property type="match status" value="1"/>
</dbReference>